<dbReference type="AlphaFoldDB" id="A0A9D1WI95"/>
<keyword evidence="8 9" id="KW-0472">Membrane</keyword>
<feature type="transmembrane region" description="Helical" evidence="9">
    <location>
        <begin position="277"/>
        <end position="301"/>
    </location>
</feature>
<dbReference type="Pfam" id="PF03812">
    <property type="entry name" value="KdgT"/>
    <property type="match status" value="1"/>
</dbReference>
<keyword evidence="7 9" id="KW-1133">Transmembrane helix</keyword>
<evidence type="ECO:0000256" key="9">
    <source>
        <dbReference type="SAM" id="Phobius"/>
    </source>
</evidence>
<protein>
    <submittedName>
        <fullName evidence="10">2-keto-3-deoxygluconate permease</fullName>
    </submittedName>
</protein>
<accession>A0A9D1WI95</accession>
<organism evidence="10 11">
    <name type="scientific">Candidatus Blautia gallistercoris</name>
    <dbReference type="NCBI Taxonomy" id="2838490"/>
    <lineage>
        <taxon>Bacteria</taxon>
        <taxon>Bacillati</taxon>
        <taxon>Bacillota</taxon>
        <taxon>Clostridia</taxon>
        <taxon>Lachnospirales</taxon>
        <taxon>Lachnospiraceae</taxon>
        <taxon>Blautia</taxon>
    </lineage>
</organism>
<name>A0A9D1WI95_9FIRM</name>
<evidence type="ECO:0000256" key="3">
    <source>
        <dbReference type="ARBA" id="ARBA00022475"/>
    </source>
</evidence>
<evidence type="ECO:0000256" key="5">
    <source>
        <dbReference type="ARBA" id="ARBA00022692"/>
    </source>
</evidence>
<keyword evidence="2" id="KW-0813">Transport</keyword>
<evidence type="ECO:0000256" key="6">
    <source>
        <dbReference type="ARBA" id="ARBA00022847"/>
    </source>
</evidence>
<dbReference type="GO" id="GO:0016020">
    <property type="term" value="C:membrane"/>
    <property type="evidence" value="ECO:0007669"/>
    <property type="project" value="InterPro"/>
</dbReference>
<keyword evidence="4" id="KW-0762">Sugar transport</keyword>
<comment type="caution">
    <text evidence="10">The sequence shown here is derived from an EMBL/GenBank/DDBJ whole genome shotgun (WGS) entry which is preliminary data.</text>
</comment>
<dbReference type="InterPro" id="IPR004684">
    <property type="entry name" value="2keto-3dGluconate_permease"/>
</dbReference>
<dbReference type="Proteomes" id="UP000886817">
    <property type="component" value="Unassembled WGS sequence"/>
</dbReference>
<evidence type="ECO:0000256" key="7">
    <source>
        <dbReference type="ARBA" id="ARBA00022989"/>
    </source>
</evidence>
<feature type="transmembrane region" description="Helical" evidence="9">
    <location>
        <begin position="147"/>
        <end position="177"/>
    </location>
</feature>
<evidence type="ECO:0000256" key="1">
    <source>
        <dbReference type="ARBA" id="ARBA00006430"/>
    </source>
</evidence>
<keyword evidence="3" id="KW-1003">Cell membrane</keyword>
<evidence type="ECO:0000256" key="4">
    <source>
        <dbReference type="ARBA" id="ARBA00022597"/>
    </source>
</evidence>
<evidence type="ECO:0000313" key="10">
    <source>
        <dbReference type="EMBL" id="HIX59656.1"/>
    </source>
</evidence>
<reference evidence="10" key="2">
    <citation type="submission" date="2021-04" db="EMBL/GenBank/DDBJ databases">
        <authorList>
            <person name="Gilroy R."/>
        </authorList>
    </citation>
    <scope>NUCLEOTIDE SEQUENCE</scope>
    <source>
        <strain evidence="10">ChiSjej1B19-8411</strain>
    </source>
</reference>
<keyword evidence="5 9" id="KW-0812">Transmembrane</keyword>
<dbReference type="GO" id="GO:0015649">
    <property type="term" value="F:2-keto-3-deoxygluconate:proton symporter activity"/>
    <property type="evidence" value="ECO:0007669"/>
    <property type="project" value="InterPro"/>
</dbReference>
<dbReference type="EMBL" id="DXEX01000175">
    <property type="protein sequence ID" value="HIX59656.1"/>
    <property type="molecule type" value="Genomic_DNA"/>
</dbReference>
<sequence length="313" mass="31340">MKILKNVQKVPGGLMVVPLLIGATLNTLCPSALEIGGFTTALFKDSSTALIALFCLCNAAQINVKQAGSTLGKGVALTAVKFAIGAIIGIVVGKVFGTAGILGLTPLAIVASLTNSNGGLYAALAGQYGDASDVGAISILSLNDGPFFTMVALGAAGIANIPFMSLVACIVPIVLGFILGNLDEDLRELLGKGTVLPIPFFAFSLGTGLNWTQIVEAGLPGIVLGVACTLLTGIGGYITFKIMRTKNPAVGAAVGTTAGNAVGTPEALALADPSLSGVVAVSTVQIAAAIIVTAICCPLLVSFLDKKEKAKAA</sequence>
<feature type="transmembrane region" description="Helical" evidence="9">
    <location>
        <begin position="189"/>
        <end position="211"/>
    </location>
</feature>
<keyword evidence="6" id="KW-0769">Symport</keyword>
<gene>
    <name evidence="10" type="ORF">IAA45_08080</name>
</gene>
<evidence type="ECO:0000256" key="8">
    <source>
        <dbReference type="ARBA" id="ARBA00023136"/>
    </source>
</evidence>
<reference evidence="10" key="1">
    <citation type="journal article" date="2021" name="PeerJ">
        <title>Extensive microbial diversity within the chicken gut microbiome revealed by metagenomics and culture.</title>
        <authorList>
            <person name="Gilroy R."/>
            <person name="Ravi A."/>
            <person name="Getino M."/>
            <person name="Pursley I."/>
            <person name="Horton D.L."/>
            <person name="Alikhan N.F."/>
            <person name="Baker D."/>
            <person name="Gharbi K."/>
            <person name="Hall N."/>
            <person name="Watson M."/>
            <person name="Adriaenssens E.M."/>
            <person name="Foster-Nyarko E."/>
            <person name="Jarju S."/>
            <person name="Secka A."/>
            <person name="Antonio M."/>
            <person name="Oren A."/>
            <person name="Chaudhuri R.R."/>
            <person name="La Ragione R."/>
            <person name="Hildebrand F."/>
            <person name="Pallen M.J."/>
        </authorList>
    </citation>
    <scope>NUCLEOTIDE SEQUENCE</scope>
    <source>
        <strain evidence="10">ChiSjej1B19-8411</strain>
    </source>
</reference>
<evidence type="ECO:0000256" key="2">
    <source>
        <dbReference type="ARBA" id="ARBA00022448"/>
    </source>
</evidence>
<proteinExistence type="inferred from homology"/>
<feature type="transmembrane region" description="Helical" evidence="9">
    <location>
        <begin position="12"/>
        <end position="33"/>
    </location>
</feature>
<feature type="transmembrane region" description="Helical" evidence="9">
    <location>
        <begin position="217"/>
        <end position="238"/>
    </location>
</feature>
<evidence type="ECO:0000313" key="11">
    <source>
        <dbReference type="Proteomes" id="UP000886817"/>
    </source>
</evidence>
<feature type="transmembrane region" description="Helical" evidence="9">
    <location>
        <begin position="76"/>
        <end position="97"/>
    </location>
</feature>
<comment type="similarity">
    <text evidence="1">Belongs to the KdgT transporter family.</text>
</comment>